<proteinExistence type="predicted"/>
<keyword evidence="2" id="KW-1185">Reference proteome</keyword>
<dbReference type="EMBL" id="CP092620">
    <property type="protein sequence ID" value="UMM10364.1"/>
    <property type="molecule type" value="Genomic_DNA"/>
</dbReference>
<name>A0AAE9DZ75_CAEBR</name>
<dbReference type="AlphaFoldDB" id="A0AAE9DZ75"/>
<protein>
    <submittedName>
        <fullName evidence="1">Uncharacterized protein</fullName>
    </submittedName>
</protein>
<organism evidence="1 2">
    <name type="scientific">Caenorhabditis briggsae</name>
    <dbReference type="NCBI Taxonomy" id="6238"/>
    <lineage>
        <taxon>Eukaryota</taxon>
        <taxon>Metazoa</taxon>
        <taxon>Ecdysozoa</taxon>
        <taxon>Nematoda</taxon>
        <taxon>Chromadorea</taxon>
        <taxon>Rhabditida</taxon>
        <taxon>Rhabditina</taxon>
        <taxon>Rhabditomorpha</taxon>
        <taxon>Rhabditoidea</taxon>
        <taxon>Rhabditidae</taxon>
        <taxon>Peloderinae</taxon>
        <taxon>Caenorhabditis</taxon>
    </lineage>
</organism>
<sequence length="78" mass="9023">MLVLFMLRHSTQHKLSRRMIAAPYQKVAGLSNERLSNVPRNVSMIPRLVFDILINQCDSAECHVFCTSEFGRSEWVSR</sequence>
<accession>A0AAE9DZ75</accession>
<evidence type="ECO:0000313" key="2">
    <source>
        <dbReference type="Proteomes" id="UP000829354"/>
    </source>
</evidence>
<dbReference type="Proteomes" id="UP000829354">
    <property type="component" value="Chromosome I"/>
</dbReference>
<reference evidence="1 2" key="1">
    <citation type="submission" date="2022-04" db="EMBL/GenBank/DDBJ databases">
        <title>Chromosome-level reference genomes for two strains of Caenorhabditis briggsae: an improved platform for comparative genomics.</title>
        <authorList>
            <person name="Stevens L."/>
            <person name="Andersen E."/>
        </authorList>
    </citation>
    <scope>NUCLEOTIDE SEQUENCE [LARGE SCALE GENOMIC DNA]</scope>
    <source>
        <strain evidence="1">VX34</strain>
        <tissue evidence="1">Whole-organism</tissue>
    </source>
</reference>
<gene>
    <name evidence="1" type="ORF">L5515_000170</name>
</gene>
<evidence type="ECO:0000313" key="1">
    <source>
        <dbReference type="EMBL" id="UMM10364.1"/>
    </source>
</evidence>